<dbReference type="Gene3D" id="1.20.1540.10">
    <property type="entry name" value="Rhomboid-like"/>
    <property type="match status" value="1"/>
</dbReference>
<evidence type="ECO:0000256" key="2">
    <source>
        <dbReference type="ARBA" id="ARBA00009045"/>
    </source>
</evidence>
<comment type="caution">
    <text evidence="10">The sequence shown here is derived from an EMBL/GenBank/DDBJ whole genome shotgun (WGS) entry which is preliminary data.</text>
</comment>
<name>A0A6G0XLI0_9STRA</name>
<dbReference type="PANTHER" id="PTHR43066">
    <property type="entry name" value="RHOMBOID-RELATED PROTEIN"/>
    <property type="match status" value="1"/>
</dbReference>
<dbReference type="VEuPathDB" id="FungiDB:AeMF1_003002"/>
<dbReference type="Pfam" id="PF01694">
    <property type="entry name" value="Rhomboid"/>
    <property type="match status" value="1"/>
</dbReference>
<keyword evidence="5" id="KW-0378">Hydrolase</keyword>
<reference evidence="10 11" key="1">
    <citation type="submission" date="2019-07" db="EMBL/GenBank/DDBJ databases">
        <title>Genomics analysis of Aphanomyces spp. identifies a new class of oomycete effector associated with host adaptation.</title>
        <authorList>
            <person name="Gaulin E."/>
        </authorList>
    </citation>
    <scope>NUCLEOTIDE SEQUENCE [LARGE SCALE GENOMIC DNA]</scope>
    <source>
        <strain evidence="10 11">ATCC 201684</strain>
    </source>
</reference>
<dbReference type="GO" id="GO:0004252">
    <property type="term" value="F:serine-type endopeptidase activity"/>
    <property type="evidence" value="ECO:0007669"/>
    <property type="project" value="InterPro"/>
</dbReference>
<dbReference type="FunFam" id="1.20.1540.10:FF:000008">
    <property type="entry name" value="RHOMBOID-like protein 13"/>
    <property type="match status" value="1"/>
</dbReference>
<dbReference type="GO" id="GO:0016020">
    <property type="term" value="C:membrane"/>
    <property type="evidence" value="ECO:0007669"/>
    <property type="project" value="UniProtKB-SubCell"/>
</dbReference>
<protein>
    <recommendedName>
        <fullName evidence="9">Peptidase S54 rhomboid domain-containing protein</fullName>
    </recommendedName>
</protein>
<dbReference type="InterPro" id="IPR022764">
    <property type="entry name" value="Peptidase_S54_rhomboid_dom"/>
</dbReference>
<keyword evidence="4 8" id="KW-0812">Transmembrane</keyword>
<comment type="subcellular location">
    <subcellularLocation>
        <location evidence="1">Membrane</location>
        <topology evidence="1">Multi-pass membrane protein</topology>
    </subcellularLocation>
</comment>
<organism evidence="10 11">
    <name type="scientific">Aphanomyces euteiches</name>
    <dbReference type="NCBI Taxonomy" id="100861"/>
    <lineage>
        <taxon>Eukaryota</taxon>
        <taxon>Sar</taxon>
        <taxon>Stramenopiles</taxon>
        <taxon>Oomycota</taxon>
        <taxon>Saprolegniomycetes</taxon>
        <taxon>Saprolegniales</taxon>
        <taxon>Verrucalvaceae</taxon>
        <taxon>Aphanomyces</taxon>
    </lineage>
</organism>
<evidence type="ECO:0000256" key="4">
    <source>
        <dbReference type="ARBA" id="ARBA00022692"/>
    </source>
</evidence>
<keyword evidence="7 8" id="KW-0472">Membrane</keyword>
<dbReference type="AlphaFoldDB" id="A0A6G0XLI0"/>
<proteinExistence type="inferred from homology"/>
<evidence type="ECO:0000313" key="11">
    <source>
        <dbReference type="Proteomes" id="UP000481153"/>
    </source>
</evidence>
<evidence type="ECO:0000313" key="10">
    <source>
        <dbReference type="EMBL" id="KAF0741130.1"/>
    </source>
</evidence>
<gene>
    <name evidence="10" type="ORF">Ae201684_003694</name>
</gene>
<dbReference type="PANTHER" id="PTHR43066:SF1">
    <property type="entry name" value="RHOMBOID PROTEIN 2"/>
    <property type="match status" value="1"/>
</dbReference>
<dbReference type="SUPFAM" id="SSF144091">
    <property type="entry name" value="Rhomboid-like"/>
    <property type="match status" value="1"/>
</dbReference>
<evidence type="ECO:0000256" key="3">
    <source>
        <dbReference type="ARBA" id="ARBA00022670"/>
    </source>
</evidence>
<keyword evidence="3" id="KW-0645">Protease</keyword>
<keyword evidence="6 8" id="KW-1133">Transmembrane helix</keyword>
<feature type="transmembrane region" description="Helical" evidence="8">
    <location>
        <begin position="195"/>
        <end position="225"/>
    </location>
</feature>
<dbReference type="InterPro" id="IPR035952">
    <property type="entry name" value="Rhomboid-like_sf"/>
</dbReference>
<sequence length="280" mass="31800">MFGRRPFVNIPRGRNAGGRGRNDGLLLVLLMQLYGQIQQLERKPPVTLALMGGMVGLIMYKGHPGVPSARRYALCPDVIVDRFDWKRLIVSAFLHVDEWHLYNNMASFLWKGVNLEFKYGSERFVQLIATLLVMSHVLAVAATYTLATVLHDNSYIHQCSVGFSAVLFALKMVLNQNSPAYTNIMGITIPTKYAAWAELVYIHYFVPGSSLIGHLAGILAGYIYMKSPLWTLNLNFFTSQPRAYTYASGRADANNSRQPTYESDEAYARRLQEEEFRRRY</sequence>
<accession>A0A6G0XLI0</accession>
<evidence type="ECO:0000259" key="9">
    <source>
        <dbReference type="Pfam" id="PF01694"/>
    </source>
</evidence>
<dbReference type="EMBL" id="VJMJ01000041">
    <property type="protein sequence ID" value="KAF0741130.1"/>
    <property type="molecule type" value="Genomic_DNA"/>
</dbReference>
<keyword evidence="11" id="KW-1185">Reference proteome</keyword>
<evidence type="ECO:0000256" key="1">
    <source>
        <dbReference type="ARBA" id="ARBA00004141"/>
    </source>
</evidence>
<feature type="domain" description="Peptidase S54 rhomboid" evidence="9">
    <location>
        <begin position="84"/>
        <end position="224"/>
    </location>
</feature>
<dbReference type="Proteomes" id="UP000481153">
    <property type="component" value="Unassembled WGS sequence"/>
</dbReference>
<evidence type="ECO:0000256" key="8">
    <source>
        <dbReference type="SAM" id="Phobius"/>
    </source>
</evidence>
<evidence type="ECO:0000256" key="6">
    <source>
        <dbReference type="ARBA" id="ARBA00022989"/>
    </source>
</evidence>
<feature type="transmembrane region" description="Helical" evidence="8">
    <location>
        <begin position="124"/>
        <end position="149"/>
    </location>
</feature>
<evidence type="ECO:0000256" key="7">
    <source>
        <dbReference type="ARBA" id="ARBA00023136"/>
    </source>
</evidence>
<comment type="similarity">
    <text evidence="2">Belongs to the peptidase S54 family.</text>
</comment>
<evidence type="ECO:0000256" key="5">
    <source>
        <dbReference type="ARBA" id="ARBA00022801"/>
    </source>
</evidence>
<dbReference type="GO" id="GO:0006508">
    <property type="term" value="P:proteolysis"/>
    <property type="evidence" value="ECO:0007669"/>
    <property type="project" value="UniProtKB-KW"/>
</dbReference>